<keyword evidence="6" id="KW-0408">Iron</keyword>
<keyword evidence="4" id="KW-0410">Iron transport</keyword>
<evidence type="ECO:0000259" key="14">
    <source>
        <dbReference type="Pfam" id="PF00593"/>
    </source>
</evidence>
<gene>
    <name evidence="16" type="ORF">FVW59_11360</name>
</gene>
<protein>
    <submittedName>
        <fullName evidence="16">TonB-dependent receptor</fullName>
    </submittedName>
</protein>
<dbReference type="EMBL" id="VRYZ01000004">
    <property type="protein sequence ID" value="TXS91742.1"/>
    <property type="molecule type" value="Genomic_DNA"/>
</dbReference>
<dbReference type="InterPro" id="IPR039426">
    <property type="entry name" value="TonB-dep_rcpt-like"/>
</dbReference>
<evidence type="ECO:0000256" key="7">
    <source>
        <dbReference type="ARBA" id="ARBA00023065"/>
    </source>
</evidence>
<dbReference type="Pfam" id="PF07715">
    <property type="entry name" value="Plug"/>
    <property type="match status" value="1"/>
</dbReference>
<comment type="similarity">
    <text evidence="11 12">Belongs to the TonB-dependent receptor family.</text>
</comment>
<keyword evidence="13" id="KW-0732">Signal</keyword>
<evidence type="ECO:0000256" key="9">
    <source>
        <dbReference type="ARBA" id="ARBA00023136"/>
    </source>
</evidence>
<evidence type="ECO:0000313" key="17">
    <source>
        <dbReference type="Proteomes" id="UP000321933"/>
    </source>
</evidence>
<keyword evidence="7" id="KW-0406">Ion transport</keyword>
<sequence>MLYATRGICRPAMKPLAAAVVALCALPALGQDNAMVLEEVIVTAQKKSESLADIPMTVNAISGDQLNQFATFELTDLEKLVSGFSINGQGYDTEIAVRGMGTDLDAAVSPRVTIYWDGAYVSQERGLFAGLFDLERLELLRGPQGTLYGKASPAGAITMQSRSPNMEVMDGYVQQSFSQRGGSNTQFGVSIPLIKNELSVRVSGLYSQDSDDDVKNLTTGKEDTDYYTGGRVVVSWVPSDVFDLRLSYTQNESDLDVDQVLYGSGIDYEDRVALGGDNSWLESRSKYTVLEMNYTLPNDWTLTSVSSYQEDQVEQFLDFDFVAVRGGTQDVPSDVSPVINTELRLASIGNDFWDWTAGLFYAESSSLTGVDVQNFIAPIPGINVKTYTTGPATNDSDGWGAFLHNSFDFNDAGILTVGLRYTYEDRFSEQPFETQAFLLQPDGTEVGPVQVITRDGVALEDQKMDEGAWTGTVKYQYNVSMDMMVYGSYDRGWRAGAANISGRAQPTEFGAFDSETSDNLELGMKWSLMESRGLLNVAAYYQTYTDYQYQTNAVSFRQPEIDGGGIGQTDTVVNVGEAETMGVEAEFSYLIDTNWLMSISASYNETEFTDAKGVPCTNGDPIADVEYAYNTCDLTGEPAGRMPQWSGVVTSEYSLPLSRIGSEWYVRGLLKAESSRFAASIDDDLPGYAFVDLYTGLRSQDGSWDVFLWGKNLFDRATLLQVKPIPPVLDPVNSGTVETGYIEVQNQLAPRTVGVTAKYNF</sequence>
<evidence type="ECO:0000313" key="16">
    <source>
        <dbReference type="EMBL" id="TXS91742.1"/>
    </source>
</evidence>
<evidence type="ECO:0000256" key="3">
    <source>
        <dbReference type="ARBA" id="ARBA00022452"/>
    </source>
</evidence>
<dbReference type="InterPro" id="IPR012910">
    <property type="entry name" value="Plug_dom"/>
</dbReference>
<evidence type="ECO:0000256" key="5">
    <source>
        <dbReference type="ARBA" id="ARBA00022692"/>
    </source>
</evidence>
<dbReference type="PANTHER" id="PTHR32552:SF81">
    <property type="entry name" value="TONB-DEPENDENT OUTER MEMBRANE RECEPTOR"/>
    <property type="match status" value="1"/>
</dbReference>
<evidence type="ECO:0000256" key="11">
    <source>
        <dbReference type="PROSITE-ProRule" id="PRU01360"/>
    </source>
</evidence>
<organism evidence="16 17">
    <name type="scientific">Parahaliea aestuarii</name>
    <dbReference type="NCBI Taxonomy" id="1852021"/>
    <lineage>
        <taxon>Bacteria</taxon>
        <taxon>Pseudomonadati</taxon>
        <taxon>Pseudomonadota</taxon>
        <taxon>Gammaproteobacteria</taxon>
        <taxon>Cellvibrionales</taxon>
        <taxon>Halieaceae</taxon>
        <taxon>Parahaliea</taxon>
    </lineage>
</organism>
<keyword evidence="9 11" id="KW-0472">Membrane</keyword>
<evidence type="ECO:0000256" key="12">
    <source>
        <dbReference type="RuleBase" id="RU003357"/>
    </source>
</evidence>
<reference evidence="16 17" key="1">
    <citation type="submission" date="2019-08" db="EMBL/GenBank/DDBJ databases">
        <title>Parahaliea maris sp. nov., isolated from the surface seawater.</title>
        <authorList>
            <person name="Liu Y."/>
        </authorList>
    </citation>
    <scope>NUCLEOTIDE SEQUENCE [LARGE SCALE GENOMIC DNA]</scope>
    <source>
        <strain evidence="16 17">S2-26</strain>
    </source>
</reference>
<feature type="domain" description="TonB-dependent receptor plug" evidence="15">
    <location>
        <begin position="51"/>
        <end position="156"/>
    </location>
</feature>
<accession>A0A5C8ZVX2</accession>
<proteinExistence type="inferred from homology"/>
<dbReference type="SUPFAM" id="SSF56935">
    <property type="entry name" value="Porins"/>
    <property type="match status" value="1"/>
</dbReference>
<evidence type="ECO:0000256" key="8">
    <source>
        <dbReference type="ARBA" id="ARBA00023077"/>
    </source>
</evidence>
<feature type="domain" description="TonB-dependent receptor-like beta-barrel" evidence="14">
    <location>
        <begin position="267"/>
        <end position="713"/>
    </location>
</feature>
<keyword evidence="5 11" id="KW-0812">Transmembrane</keyword>
<evidence type="ECO:0000256" key="6">
    <source>
        <dbReference type="ARBA" id="ARBA00023004"/>
    </source>
</evidence>
<keyword evidence="8 12" id="KW-0798">TonB box</keyword>
<keyword evidence="2 11" id="KW-0813">Transport</keyword>
<evidence type="ECO:0000256" key="13">
    <source>
        <dbReference type="SAM" id="SignalP"/>
    </source>
</evidence>
<dbReference type="Pfam" id="PF00593">
    <property type="entry name" value="TonB_dep_Rec_b-barrel"/>
    <property type="match status" value="1"/>
</dbReference>
<dbReference type="Gene3D" id="2.40.170.20">
    <property type="entry name" value="TonB-dependent receptor, beta-barrel domain"/>
    <property type="match status" value="1"/>
</dbReference>
<keyword evidence="10 11" id="KW-0998">Cell outer membrane</keyword>
<comment type="caution">
    <text evidence="16">The sequence shown here is derived from an EMBL/GenBank/DDBJ whole genome shotgun (WGS) entry which is preliminary data.</text>
</comment>
<evidence type="ECO:0000256" key="4">
    <source>
        <dbReference type="ARBA" id="ARBA00022496"/>
    </source>
</evidence>
<keyword evidence="3 11" id="KW-1134">Transmembrane beta strand</keyword>
<evidence type="ECO:0000259" key="15">
    <source>
        <dbReference type="Pfam" id="PF07715"/>
    </source>
</evidence>
<dbReference type="Proteomes" id="UP000321933">
    <property type="component" value="Unassembled WGS sequence"/>
</dbReference>
<feature type="signal peptide" evidence="13">
    <location>
        <begin position="1"/>
        <end position="30"/>
    </location>
</feature>
<keyword evidence="16" id="KW-0675">Receptor</keyword>
<comment type="subcellular location">
    <subcellularLocation>
        <location evidence="1 11">Cell outer membrane</location>
        <topology evidence="1 11">Multi-pass membrane protein</topology>
    </subcellularLocation>
</comment>
<keyword evidence="17" id="KW-1185">Reference proteome</keyword>
<dbReference type="PROSITE" id="PS52016">
    <property type="entry name" value="TONB_DEPENDENT_REC_3"/>
    <property type="match status" value="1"/>
</dbReference>
<evidence type="ECO:0000256" key="10">
    <source>
        <dbReference type="ARBA" id="ARBA00023237"/>
    </source>
</evidence>
<dbReference type="AlphaFoldDB" id="A0A5C8ZVX2"/>
<dbReference type="OrthoDB" id="7176070at2"/>
<dbReference type="RefSeq" id="WP_148064439.1">
    <property type="nucleotide sequence ID" value="NZ_VRYZ01000004.1"/>
</dbReference>
<evidence type="ECO:0000256" key="1">
    <source>
        <dbReference type="ARBA" id="ARBA00004571"/>
    </source>
</evidence>
<dbReference type="InterPro" id="IPR036942">
    <property type="entry name" value="Beta-barrel_TonB_sf"/>
</dbReference>
<dbReference type="PANTHER" id="PTHR32552">
    <property type="entry name" value="FERRICHROME IRON RECEPTOR-RELATED"/>
    <property type="match status" value="1"/>
</dbReference>
<dbReference type="InterPro" id="IPR000531">
    <property type="entry name" value="Beta-barrel_TonB"/>
</dbReference>
<dbReference type="GO" id="GO:0006826">
    <property type="term" value="P:iron ion transport"/>
    <property type="evidence" value="ECO:0007669"/>
    <property type="project" value="UniProtKB-KW"/>
</dbReference>
<name>A0A5C8ZVX2_9GAMM</name>
<dbReference type="GO" id="GO:0009279">
    <property type="term" value="C:cell outer membrane"/>
    <property type="evidence" value="ECO:0007669"/>
    <property type="project" value="UniProtKB-SubCell"/>
</dbReference>
<feature type="chain" id="PRO_5023060144" evidence="13">
    <location>
        <begin position="31"/>
        <end position="761"/>
    </location>
</feature>
<evidence type="ECO:0000256" key="2">
    <source>
        <dbReference type="ARBA" id="ARBA00022448"/>
    </source>
</evidence>